<gene>
    <name evidence="2" type="ORF">AVEN_84644_1</name>
</gene>
<dbReference type="Proteomes" id="UP000499080">
    <property type="component" value="Unassembled WGS sequence"/>
</dbReference>
<sequence length="85" mass="9357">MQQSRRVMSIRSMAGGQKSGQMSGHCGGRGQLSQQGLTTQRPQTDGLWSNRDDSGDLPDGFFWGQNGDFMLGESATLSLFDWKRS</sequence>
<accession>A0A4Y2HK62</accession>
<evidence type="ECO:0000256" key="1">
    <source>
        <dbReference type="SAM" id="MobiDB-lite"/>
    </source>
</evidence>
<dbReference type="EMBL" id="BGPR01001992">
    <property type="protein sequence ID" value="GBM65735.1"/>
    <property type="molecule type" value="Genomic_DNA"/>
</dbReference>
<dbReference type="AlphaFoldDB" id="A0A4Y2HK62"/>
<evidence type="ECO:0000313" key="2">
    <source>
        <dbReference type="EMBL" id="GBM65735.1"/>
    </source>
</evidence>
<comment type="caution">
    <text evidence="2">The sequence shown here is derived from an EMBL/GenBank/DDBJ whole genome shotgun (WGS) entry which is preliminary data.</text>
</comment>
<feature type="region of interest" description="Disordered" evidence="1">
    <location>
        <begin position="1"/>
        <end position="52"/>
    </location>
</feature>
<reference evidence="2 3" key="1">
    <citation type="journal article" date="2019" name="Sci. Rep.">
        <title>Orb-weaving spider Araneus ventricosus genome elucidates the spidroin gene catalogue.</title>
        <authorList>
            <person name="Kono N."/>
            <person name="Nakamura H."/>
            <person name="Ohtoshi R."/>
            <person name="Moran D.A.P."/>
            <person name="Shinohara A."/>
            <person name="Yoshida Y."/>
            <person name="Fujiwara M."/>
            <person name="Mori M."/>
            <person name="Tomita M."/>
            <person name="Arakawa K."/>
        </authorList>
    </citation>
    <scope>NUCLEOTIDE SEQUENCE [LARGE SCALE GENOMIC DNA]</scope>
</reference>
<protein>
    <submittedName>
        <fullName evidence="2">Uncharacterized protein</fullName>
    </submittedName>
</protein>
<feature type="compositionally biased region" description="Polar residues" evidence="1">
    <location>
        <begin position="31"/>
        <end position="47"/>
    </location>
</feature>
<evidence type="ECO:0000313" key="3">
    <source>
        <dbReference type="Proteomes" id="UP000499080"/>
    </source>
</evidence>
<organism evidence="2 3">
    <name type="scientific">Araneus ventricosus</name>
    <name type="common">Orbweaver spider</name>
    <name type="synonym">Epeira ventricosa</name>
    <dbReference type="NCBI Taxonomy" id="182803"/>
    <lineage>
        <taxon>Eukaryota</taxon>
        <taxon>Metazoa</taxon>
        <taxon>Ecdysozoa</taxon>
        <taxon>Arthropoda</taxon>
        <taxon>Chelicerata</taxon>
        <taxon>Arachnida</taxon>
        <taxon>Araneae</taxon>
        <taxon>Araneomorphae</taxon>
        <taxon>Entelegynae</taxon>
        <taxon>Araneoidea</taxon>
        <taxon>Araneidae</taxon>
        <taxon>Araneus</taxon>
    </lineage>
</organism>
<keyword evidence="3" id="KW-1185">Reference proteome</keyword>
<name>A0A4Y2HK62_ARAVE</name>
<proteinExistence type="predicted"/>